<dbReference type="GO" id="GO:0010181">
    <property type="term" value="F:FMN binding"/>
    <property type="evidence" value="ECO:0007669"/>
    <property type="project" value="TreeGrafter"/>
</dbReference>
<dbReference type="RefSeq" id="WP_163075837.1">
    <property type="nucleotide sequence ID" value="NZ_CP048630.1"/>
</dbReference>
<dbReference type="InterPro" id="IPR050712">
    <property type="entry name" value="NAD(P)H-dep_reductase"/>
</dbReference>
<accession>A0A6P1YSN8</accession>
<evidence type="ECO:0000313" key="3">
    <source>
        <dbReference type="Proteomes" id="UP000464751"/>
    </source>
</evidence>
<name>A0A6P1YSN8_9HYPH</name>
<dbReference type="InterPro" id="IPR005025">
    <property type="entry name" value="FMN_Rdtase-like_dom"/>
</dbReference>
<proteinExistence type="predicted"/>
<gene>
    <name evidence="2" type="ORF">G3A50_13975</name>
</gene>
<dbReference type="GO" id="GO:0016491">
    <property type="term" value="F:oxidoreductase activity"/>
    <property type="evidence" value="ECO:0007669"/>
    <property type="project" value="InterPro"/>
</dbReference>
<evidence type="ECO:0000313" key="2">
    <source>
        <dbReference type="EMBL" id="QIB34694.1"/>
    </source>
</evidence>
<dbReference type="Gene3D" id="3.40.50.360">
    <property type="match status" value="1"/>
</dbReference>
<dbReference type="AlphaFoldDB" id="A0A6P1YSN8"/>
<dbReference type="KEGG" id="apra:G3A50_13975"/>
<dbReference type="PANTHER" id="PTHR30543:SF21">
    <property type="entry name" value="NAD(P)H-DEPENDENT FMN REDUCTASE LOT6"/>
    <property type="match status" value="1"/>
</dbReference>
<dbReference type="Pfam" id="PF03358">
    <property type="entry name" value="FMN_red"/>
    <property type="match status" value="1"/>
</dbReference>
<feature type="domain" description="NADPH-dependent FMN reductase-like" evidence="1">
    <location>
        <begin position="8"/>
        <end position="153"/>
    </location>
</feature>
<sequence>MTAAHCAMRVMALSGSARKGSYNTALLRACRELAPVGMAIDIYDYSDIPPYNEDVRLHGYPEPAVQFRETIRAADALLIASPEYNRSVPGMLKNAIDWASRRPEQPFLHKPIAIMGASNGALGAALANYHLRQIFVYMDARLLNGAEVMIGQAGSKFDEEGRLIDGPTRAFVADHLCRLADLVEEAGARLNRQDAPSKHA</sequence>
<dbReference type="Proteomes" id="UP000464751">
    <property type="component" value="Chromosome"/>
</dbReference>
<evidence type="ECO:0000259" key="1">
    <source>
        <dbReference type="Pfam" id="PF03358"/>
    </source>
</evidence>
<keyword evidence="3" id="KW-1185">Reference proteome</keyword>
<protein>
    <submittedName>
        <fullName evidence="2">NAD(P)H-dependent oxidoreductase</fullName>
    </submittedName>
</protein>
<dbReference type="SUPFAM" id="SSF52218">
    <property type="entry name" value="Flavoproteins"/>
    <property type="match status" value="1"/>
</dbReference>
<organism evidence="2 3">
    <name type="scientific">Ancylobacter pratisalsi</name>
    <dbReference type="NCBI Taxonomy" id="1745854"/>
    <lineage>
        <taxon>Bacteria</taxon>
        <taxon>Pseudomonadati</taxon>
        <taxon>Pseudomonadota</taxon>
        <taxon>Alphaproteobacteria</taxon>
        <taxon>Hyphomicrobiales</taxon>
        <taxon>Xanthobacteraceae</taxon>
        <taxon>Ancylobacter</taxon>
    </lineage>
</organism>
<reference evidence="2 3" key="1">
    <citation type="submission" date="2020-02" db="EMBL/GenBank/DDBJ databases">
        <authorList>
            <person name="Li G."/>
        </authorList>
    </citation>
    <scope>NUCLEOTIDE SEQUENCE [LARGE SCALE GENOMIC DNA]</scope>
    <source>
        <strain evidence="2 3">DSM 102029</strain>
    </source>
</reference>
<dbReference type="InterPro" id="IPR029039">
    <property type="entry name" value="Flavoprotein-like_sf"/>
</dbReference>
<dbReference type="GO" id="GO:0005829">
    <property type="term" value="C:cytosol"/>
    <property type="evidence" value="ECO:0007669"/>
    <property type="project" value="TreeGrafter"/>
</dbReference>
<dbReference type="PANTHER" id="PTHR30543">
    <property type="entry name" value="CHROMATE REDUCTASE"/>
    <property type="match status" value="1"/>
</dbReference>
<dbReference type="EMBL" id="CP048630">
    <property type="protein sequence ID" value="QIB34694.1"/>
    <property type="molecule type" value="Genomic_DNA"/>
</dbReference>